<dbReference type="NCBIfam" id="NF047352">
    <property type="entry name" value="P_loop_sacsin"/>
    <property type="match status" value="3"/>
</dbReference>
<dbReference type="SUPFAM" id="SSF55874">
    <property type="entry name" value="ATPase domain of HSP90 chaperone/DNA topoisomerase II/histidine kinase"/>
    <property type="match status" value="3"/>
</dbReference>
<feature type="compositionally biased region" description="Polar residues" evidence="2">
    <location>
        <begin position="4279"/>
        <end position="4290"/>
    </location>
</feature>
<feature type="region of interest" description="Disordered" evidence="2">
    <location>
        <begin position="4153"/>
        <end position="4190"/>
    </location>
</feature>
<dbReference type="Proteomes" id="UP001195483">
    <property type="component" value="Unassembled WGS sequence"/>
</dbReference>
<protein>
    <recommendedName>
        <fullName evidence="3">Sacsin/Nov domain-containing protein</fullName>
    </recommendedName>
</protein>
<dbReference type="InterPro" id="IPR036890">
    <property type="entry name" value="HATPase_C_sf"/>
</dbReference>
<feature type="coiled-coil region" evidence="1">
    <location>
        <begin position="3910"/>
        <end position="3937"/>
    </location>
</feature>
<feature type="domain" description="Sacsin/Nov" evidence="3">
    <location>
        <begin position="1440"/>
        <end position="1686"/>
    </location>
</feature>
<feature type="domain" description="Sacsin/Nov" evidence="3">
    <location>
        <begin position="2470"/>
        <end position="2709"/>
    </location>
</feature>
<evidence type="ECO:0000313" key="5">
    <source>
        <dbReference type="Proteomes" id="UP001195483"/>
    </source>
</evidence>
<keyword evidence="5" id="KW-1185">Reference proteome</keyword>
<accession>A0AAE0VNB2</accession>
<dbReference type="SUPFAM" id="SSF46565">
    <property type="entry name" value="Chaperone J-domain"/>
    <property type="match status" value="1"/>
</dbReference>
<dbReference type="EMBL" id="JAEAOA010001664">
    <property type="protein sequence ID" value="KAK3583157.1"/>
    <property type="molecule type" value="Genomic_DNA"/>
</dbReference>
<dbReference type="Gene3D" id="1.20.120.330">
    <property type="entry name" value="Nucleotidyltransferases domain 2"/>
    <property type="match status" value="1"/>
</dbReference>
<evidence type="ECO:0000256" key="2">
    <source>
        <dbReference type="SAM" id="MobiDB-lite"/>
    </source>
</evidence>
<feature type="region of interest" description="Disordered" evidence="2">
    <location>
        <begin position="4251"/>
        <end position="4290"/>
    </location>
</feature>
<dbReference type="InterPro" id="IPR052972">
    <property type="entry name" value="Sacsin_chaperone_reg"/>
</dbReference>
<dbReference type="InterPro" id="IPR058210">
    <property type="entry name" value="SACS/Nov_dom"/>
</dbReference>
<organism evidence="4 5">
    <name type="scientific">Potamilus streckersoni</name>
    <dbReference type="NCBI Taxonomy" id="2493646"/>
    <lineage>
        <taxon>Eukaryota</taxon>
        <taxon>Metazoa</taxon>
        <taxon>Spiralia</taxon>
        <taxon>Lophotrochozoa</taxon>
        <taxon>Mollusca</taxon>
        <taxon>Bivalvia</taxon>
        <taxon>Autobranchia</taxon>
        <taxon>Heteroconchia</taxon>
        <taxon>Palaeoheterodonta</taxon>
        <taxon>Unionida</taxon>
        <taxon>Unionoidea</taxon>
        <taxon>Unionidae</taxon>
        <taxon>Ambleminae</taxon>
        <taxon>Lampsilini</taxon>
        <taxon>Potamilus</taxon>
    </lineage>
</organism>
<reference evidence="4" key="2">
    <citation type="journal article" date="2021" name="Genome Biol. Evol.">
        <title>Developing a high-quality reference genome for a parasitic bivalve with doubly uniparental inheritance (Bivalvia: Unionida).</title>
        <authorList>
            <person name="Smith C.H."/>
        </authorList>
    </citation>
    <scope>NUCLEOTIDE SEQUENCE</scope>
    <source>
        <strain evidence="4">CHS0354</strain>
        <tissue evidence="4">Mantle</tissue>
    </source>
</reference>
<evidence type="ECO:0000313" key="4">
    <source>
        <dbReference type="EMBL" id="KAK3583157.1"/>
    </source>
</evidence>
<sequence length="4379" mass="505507">MKAFVPTTEAWTTKTQETLVRLGKKWDKLKPILKKQMRMKKKKILTEHIEDRNESPGENGSDLVTCSRMIRPSLIKDLKNILSEYPDDGQIIKELLQNAEDAGATNVKMLLSGKFCNHLSTQKPYTKFFKGPGLCVYNNSEFTEEDWKGICMLNSSVKEKDPIKVGRFGLGFKSVFHITDYPCIISGDRLLLLNPHEPEDRVCNVIKLHDMSKFTQADCLEALNNVFGFSAMVLKKGYYKGTLFWFPLRNVPTDLSDTTYTTAKVLDLFKSFQTDASSILIFLKSLISVDLFCSDTGTQFDHGMVNPFFRVEIKMDQASMDRKTKFIDQVLKLNTGYSDCDLNSCRHVCVTITDAQKENKAQTIRVHWTVVDFYKGGEMSDTLKRLSSDTSLSYSPYVGVAMCESFNDFQNGGHIFCFMPLPQERRSLTGLPVHVNGLFALSRNRRHLKFSSSEQESQGLHLDNSIQWNQCLVREILPSAYCLLIQEMVRHCSDSRNEKEMVELVYAVFPVLTKVDDKWSHLVDRVKEKLLNMSVLFTQCHGGKWITPRDALFSSFNQYQSLSKKCKEAVKKTLTLYDQNWVDVPQHVGSYFINKPGILDLSPKEFCKILKTGPKYSELSLEEKVSILEFLVADADYHKLKELHLLPLQDGNFASFRSREDYHDKIFLAKPSDVDLFPDMENLFLHTGKSTQQLGEHFMKMVNLKTCQLYQLKPETSFLNLLEETLEKNFGNKYPVQIHISNSQFTSVWIEKIWKYLMKNNIHLKLVEQLPLVPGFEKGKCLKDVTQFKLYKLKDHLILFKGLGLSSLTEDICEALQNLSITVLFCLPSFIPFEHIQDYVRPPTPTSVLSILTNIQISGKLECIKYFNRNASISSRTSIAEYLSKSEVSDWNEQSKKFVQKLQLFQEVVSLHVGKIKGLVAAADVKFQCSVDKFPVKFPCRLIVARSDAEANLASLIGVERMSKEDLMKKTLKTIQEGQYSEEEVVNFMTYLIDNFNKYKKCSEITRMARSVSFLRNSALKLCRPDELFDPWDEDLKELFYNEDRFPRDHIIAQSNRRQAIIDFGLRSKQDIRASDLLETAKILDSLSDGQIEVNTLCRKGRQFMKILNDSCYLSRNIDGRELAFHIKNLKCVLHKSSPVNGYPTVLTWYGQAAVLSKPTDIRSSQYSNSVGSAMSLVDCENFPTLADYFKWNTSPPVCKVFEHLWHLIANQADLNLHSVLQLLLDIYTELNKLYCSTGTKIERPCFPCIWHGEGFTFPENVYISEIADLNLAPYLYRLPVEFSHYQRLFEWMGCHRHLTAALLLGVQQKINEKHANNANHRKNPLPSSQVRCDRQLIIRILQVFKENWDQLDVQEDCTILFPVQTEDDSHLVLKPGMECIYSSDQTWLWKSGYHEEEGLFHIHKDVSVTIAKQLGIKSLAQNLLSGAEAFDYEEWGQEESLTTRIHNLIEEGYTDGFSVPKEIIQNADDACATEVYFLYDERENRNAMTNLLDVGMAKCQGPALWAYNNAEFSPEDLKNLTKLGGATKKNDTTKIGKFGLGFCSVYNLTDVPSLITGSDVVFFDPHKTHLGKALPGSRPGLKINLMSQKNRKLLKLLDHQFKPFQGIFGCTLKEDAHVPYKGTLFRIPFRTTKKSEIKPHLYSKEDRIELIKKFIEYGGNILLFTQNVVNVKLFHLAKESTDPTQMKLLYFINKIIRIDPLLSERKSVLEKMTDLCKSSKDLCTNQYKAIQRISIRTSITKEASHLIPVLKQRVGDVETEWLVSWTSGRNECLKLMTIMKTSVVPLGAVALLINKDEQNHIIPITVDKSPFGFYKESHFFCFLPMPLKAKLPVHINATFAVTSDRKQLRMFTQGENVTVESQWNDALLGDAVCDAYLTLLKYLRETSGISNKYDCFLLWPCHSSVSCLEKSFYKKLVNENWELFRGEGGWTNFSNCLFLDKALTNKAICKVALKTLSEFKKAKTDVVIKLPKRIHNQFEENHSHHITQRTVNRKSFIKDIFFPNTKSSFWKDKEKERNKMTLHILSDRDNDINQEAQQVACIPTKPNGDLKMPTELVHPEEDIAQMFSDVDGRFPIKEWSVKDVLNGLVEWGMMKSKITSELLEDRCWSISVLATTDPQQSLKRCRVVMNYLEKLDREKVLEEETLSKISKIAFLPVMSKPSGWPFNWKAEEKLKQGGDVCSKKSEMLVAYARADQLFSKTHHSQEIISCSELILNVDIRNSDTLNIYFKLHLQEISDNERSFAGIERQLLMISKVLQDHKGHSNILAHAKRICKYIYTYFDRICVREQWAKERLRKLKSAPVVFIENKFVAPMYTYSKHLLDCKPEFYRVQDFYNYKHFYSAVGVIETLQPTDICQVLTIMKEEWKDTQLSDQKLKLALNLLHCLVESIQLSGTFEAISNLNIVGVDNNDVLTPVSQLCFDDRDITSRKQTRYVHPEISLYEGNILGIKTKKKKIFNECSRKIAFGQHEDLLTRLKRILEKYPCDFGILKELLQNADDAGATEVHFIKDYRHLRTNKIFDKGFAPLQGPALSVFNNSSFTQTDLEGIQKLGLGSKGNDKFKTGQYGVGFNIVYHLTDVPSFLAKGPEIETGQTLCFFDPMCQYISEATKQQPGMRYIDLEEIRDSCSDVFEGYLEKMLFSSEKGTLFRFPLRDGQMAKVSQISTAEMSTAQLDTLLEVFKEEIFTALLFVKNVTKIVFSTVNKDGKVEKDYEVEVSLSNEDKEKRKSFFQYARQIYSNVMCTLYSQFETDYILNIKDNEGKSQTWHVFQNMGFGTCEKAESISYLPIGGVAGLKPSSTNGCHQLSVDGKAFCFLPLPVNTGLPVHVNGQFSLQDEGRRSLWREKMDARTTWNLLLLQYVVSPAYVRFVKQMKQDLFPNEVMQESTMESQLTSYFKFFPLYTNSEDDYWKKCTKWFYEYIVHNEENIFPLVQKKVKECLFKWIPVKALEQEFPSYFDIENIPRPNGIMHPGNQSKTPERNALPKFQDATTVLKDLGMQIVHSNIEIYESMIASGLHVSCLTPEAAMGFLKSHFISDEDCTLSGIGEDVSRSTFKDLPRVLSLLYFFARSDRFITELDGLPLLVANDKSLHLFSKKNPVYISQFADLHPGSARMFLHQNLVEFFLRTFQNKYCSHTDIWKIGIVKKLNIQQCMQILKCTLSAYDYRQQNHIEWNPSSKKHPNKQWISRFWDFIQDQIDENCMTKNKTVSQSDFLKREFEQHNDWCLVPAIVQHNHSTKFFLVPLSLAYTVFDIETIENPMLRRVFEKLALPIICSTLFRAELQMEVKVIQTLVSQTTRPAEVLKGLFFHKEEIHRNKHLAENECNVILEYFCQQMEKEEFSHNTENIQLLKSLPLFLTHTGKVTSLEQFSKVVIIPYSIPVDGLDEWMLHQDVCFLKRINKLSKLHKMVAVDCKTHEEFYCSYIIPKFSLLPEEYELTHLKYIRDSVLIKQCEAYTKEQKTVISMIAKCDFISVGHGWKKASDFFSPFVDVFQTMCEDYKFPPPPFRNGDWTDFMTLVGMVSAVTTDQFCIFAEDLSGLYQTSKGLPDELARKSQILCEHLFSHHTLMEESVFRRVSCIKFIPAFKVDNSLGDIFPQHQNLTCPIAFSNSLSSKFVNLAWTCCQILPDFAFPPSSYIQEQLNILPQPQLQDVITHTENICEALQFDQSHGKYYDFKIIDSVLTEIYQFLMTHGMQMDVLRDRLHRKPILLIPDGPYFVHAEQVVRDGEEIRPYLFRYPMEYGRFYDLFRYLGTAERANINHYASVLNLIHEKCGTKELLPNEISTVKNALEGLICCFEASDNESLKITVDSLYLPSEKWSMVNARELIVSNNNAYRTKIKACQNFKFFCGFRELGLEGKNEMKIFSKFPEQWRPEFFSNIVCKRLDLENSDLFAIDSEESRLLKRFLSSNEVLTGLMRLLQHENKTLEERIVRSNLANVVVQQVRVICTCLSFKNEKFDVKKEEMWMDIETEEKGTKLYFTIQSSVQSQIIFKKLQPRIRDIFNRCTDNQLWHKFDHLTTIAKCVTAPERIAELLDEAEICNYETSDKFSFQNMDSIPQLGAYVPEKFHAMLDNDFVLLDIGEIVAYEIEDRWENGSPVLVFAKVLKKVDSAVMSSEIYLQYDIDIGSETKTVMAIFLYRFIRKEVDSKSLVIRRTSPSTKPESPKPESFKPESSKPESIKPESSNQLKEVKRNIRKMLKEAWTKDEKERKQIIKRLSLKWHPDKNHGNEEFCTKVFQYIRHLISKFEKGQFEDSDSDDDASAKTRSKASRSSGERSYSEQPSRQSDSEWNSFFESMGRRARKHRHQYESYSQADFSCPNFSAEPSPQPTEAQRWQKQARLDLRAAETTLGSAEDHRLHNWVCYQCHQVSYIIMNHAVT</sequence>
<dbReference type="InterPro" id="IPR036869">
    <property type="entry name" value="J_dom_sf"/>
</dbReference>
<evidence type="ECO:0000256" key="1">
    <source>
        <dbReference type="SAM" id="Coils"/>
    </source>
</evidence>
<name>A0AAE0VNB2_9BIVA</name>
<dbReference type="Pfam" id="PF25794">
    <property type="entry name" value="SACS"/>
    <property type="match status" value="3"/>
</dbReference>
<dbReference type="Gene3D" id="3.30.565.10">
    <property type="entry name" value="Histidine kinase-like ATPase, C-terminal domain"/>
    <property type="match status" value="1"/>
</dbReference>
<feature type="compositionally biased region" description="Basic and acidic residues" evidence="2">
    <location>
        <begin position="4163"/>
        <end position="4181"/>
    </location>
</feature>
<reference evidence="4" key="3">
    <citation type="submission" date="2023-05" db="EMBL/GenBank/DDBJ databases">
        <authorList>
            <person name="Smith C.H."/>
        </authorList>
    </citation>
    <scope>NUCLEOTIDE SEQUENCE</scope>
    <source>
        <strain evidence="4">CHS0354</strain>
        <tissue evidence="4">Mantle</tissue>
    </source>
</reference>
<dbReference type="GO" id="GO:0030544">
    <property type="term" value="F:Hsp70 protein binding"/>
    <property type="evidence" value="ECO:0007669"/>
    <property type="project" value="TreeGrafter"/>
</dbReference>
<reference evidence="4" key="1">
    <citation type="journal article" date="2021" name="Genome Biol. Evol.">
        <title>A High-Quality Reference Genome for a Parasitic Bivalve with Doubly Uniparental Inheritance (Bivalvia: Unionida).</title>
        <authorList>
            <person name="Smith C.H."/>
        </authorList>
    </citation>
    <scope>NUCLEOTIDE SEQUENCE</scope>
    <source>
        <strain evidence="4">CHS0354</strain>
    </source>
</reference>
<dbReference type="Gene3D" id="1.10.287.110">
    <property type="entry name" value="DnaJ domain"/>
    <property type="match status" value="1"/>
</dbReference>
<proteinExistence type="predicted"/>
<feature type="domain" description="Sacsin/Nov" evidence="3">
    <location>
        <begin position="73"/>
        <end position="299"/>
    </location>
</feature>
<dbReference type="PANTHER" id="PTHR15600">
    <property type="entry name" value="SACSIN"/>
    <property type="match status" value="1"/>
</dbReference>
<keyword evidence="1" id="KW-0175">Coiled coil</keyword>
<gene>
    <name evidence="4" type="ORF">CHS0354_027570</name>
</gene>
<evidence type="ECO:0000259" key="3">
    <source>
        <dbReference type="Pfam" id="PF25794"/>
    </source>
</evidence>
<dbReference type="PANTHER" id="PTHR15600:SF42">
    <property type="entry name" value="SACSIN"/>
    <property type="match status" value="1"/>
</dbReference>
<dbReference type="CDD" id="cd06257">
    <property type="entry name" value="DnaJ"/>
    <property type="match status" value="1"/>
</dbReference>
<comment type="caution">
    <text evidence="4">The sequence shown here is derived from an EMBL/GenBank/DDBJ whole genome shotgun (WGS) entry which is preliminary data.</text>
</comment>
<dbReference type="InterPro" id="IPR001623">
    <property type="entry name" value="DnaJ_domain"/>
</dbReference>